<organism evidence="3 4">
    <name type="scientific">Pedobacter kyungheensis</name>
    <dbReference type="NCBI Taxonomy" id="1069985"/>
    <lineage>
        <taxon>Bacteria</taxon>
        <taxon>Pseudomonadati</taxon>
        <taxon>Bacteroidota</taxon>
        <taxon>Sphingobacteriia</taxon>
        <taxon>Sphingobacteriales</taxon>
        <taxon>Sphingobacteriaceae</taxon>
        <taxon>Pedobacter</taxon>
    </lineage>
</organism>
<dbReference type="AlphaFoldDB" id="A0A0C1FVK0"/>
<dbReference type="RefSeq" id="WP_039472450.1">
    <property type="nucleotide sequence ID" value="NZ_JSYN01000004.1"/>
</dbReference>
<dbReference type="EMBL" id="JSYN01000004">
    <property type="protein sequence ID" value="KIA95918.1"/>
    <property type="molecule type" value="Genomic_DNA"/>
</dbReference>
<keyword evidence="4" id="KW-1185">Reference proteome</keyword>
<dbReference type="Proteomes" id="UP000031246">
    <property type="component" value="Unassembled WGS sequence"/>
</dbReference>
<sequence length="68" mass="7542">MENIDPKHTETGGAHRPIEKDYEGHKDNPGPAKPAITEKDVNGAGQALKWVLPILIIIALIVWFAMRK</sequence>
<keyword evidence="2" id="KW-0812">Transmembrane</keyword>
<evidence type="ECO:0000313" key="3">
    <source>
        <dbReference type="EMBL" id="KIA95918.1"/>
    </source>
</evidence>
<feature type="transmembrane region" description="Helical" evidence="2">
    <location>
        <begin position="47"/>
        <end position="66"/>
    </location>
</feature>
<protein>
    <submittedName>
        <fullName evidence="3">Uncharacterized protein</fullName>
    </submittedName>
</protein>
<keyword evidence="2" id="KW-1133">Transmembrane helix</keyword>
<keyword evidence="2" id="KW-0472">Membrane</keyword>
<feature type="region of interest" description="Disordered" evidence="1">
    <location>
        <begin position="1"/>
        <end position="38"/>
    </location>
</feature>
<name>A0A0C1FVK0_9SPHI</name>
<feature type="compositionally biased region" description="Basic and acidic residues" evidence="1">
    <location>
        <begin position="16"/>
        <end position="28"/>
    </location>
</feature>
<gene>
    <name evidence="3" type="ORF">OC25_05055</name>
</gene>
<evidence type="ECO:0000256" key="1">
    <source>
        <dbReference type="SAM" id="MobiDB-lite"/>
    </source>
</evidence>
<reference evidence="3 4" key="1">
    <citation type="submission" date="2014-10" db="EMBL/GenBank/DDBJ databases">
        <title>Pedobacter Kyungheensis.</title>
        <authorList>
            <person name="Anderson B.M."/>
            <person name="Newman J.D."/>
        </authorList>
    </citation>
    <scope>NUCLEOTIDE SEQUENCE [LARGE SCALE GENOMIC DNA]</scope>
    <source>
        <strain evidence="3 4">KACC 16221</strain>
    </source>
</reference>
<proteinExistence type="predicted"/>
<dbReference type="OrthoDB" id="770939at2"/>
<evidence type="ECO:0000256" key="2">
    <source>
        <dbReference type="SAM" id="Phobius"/>
    </source>
</evidence>
<feature type="compositionally biased region" description="Basic and acidic residues" evidence="1">
    <location>
        <begin position="1"/>
        <end position="10"/>
    </location>
</feature>
<comment type="caution">
    <text evidence="3">The sequence shown here is derived from an EMBL/GenBank/DDBJ whole genome shotgun (WGS) entry which is preliminary data.</text>
</comment>
<evidence type="ECO:0000313" key="4">
    <source>
        <dbReference type="Proteomes" id="UP000031246"/>
    </source>
</evidence>
<accession>A0A0C1FVK0</accession>